<reference evidence="2" key="2">
    <citation type="submission" date="2015-03" db="UniProtKB">
        <authorList>
            <consortium name="EnsemblPlants"/>
        </authorList>
    </citation>
    <scope>IDENTIFICATION</scope>
</reference>
<evidence type="ECO:0000256" key="1">
    <source>
        <dbReference type="SAM" id="MobiDB-lite"/>
    </source>
</evidence>
<dbReference type="PaxDb" id="65489-OBART01G02970.1"/>
<organism evidence="2">
    <name type="scientific">Oryza barthii</name>
    <dbReference type="NCBI Taxonomy" id="65489"/>
    <lineage>
        <taxon>Eukaryota</taxon>
        <taxon>Viridiplantae</taxon>
        <taxon>Streptophyta</taxon>
        <taxon>Embryophyta</taxon>
        <taxon>Tracheophyta</taxon>
        <taxon>Spermatophyta</taxon>
        <taxon>Magnoliopsida</taxon>
        <taxon>Liliopsida</taxon>
        <taxon>Poales</taxon>
        <taxon>Poaceae</taxon>
        <taxon>BOP clade</taxon>
        <taxon>Oryzoideae</taxon>
        <taxon>Oryzeae</taxon>
        <taxon>Oryzinae</taxon>
        <taxon>Oryza</taxon>
    </lineage>
</organism>
<name>A0A0D3EJJ0_9ORYZ</name>
<evidence type="ECO:0000313" key="3">
    <source>
        <dbReference type="Proteomes" id="UP000026960"/>
    </source>
</evidence>
<dbReference type="Gramene" id="OBART01G02970.1">
    <property type="protein sequence ID" value="OBART01G02970.1"/>
    <property type="gene ID" value="OBART01G02970"/>
</dbReference>
<evidence type="ECO:0000313" key="2">
    <source>
        <dbReference type="EnsemblPlants" id="OBART01G02970.1"/>
    </source>
</evidence>
<proteinExistence type="predicted"/>
<dbReference type="HOGENOM" id="CLU_2726126_0_0_1"/>
<dbReference type="AlphaFoldDB" id="A0A0D3EJJ0"/>
<dbReference type="Proteomes" id="UP000026960">
    <property type="component" value="Chromosome 1"/>
</dbReference>
<sequence length="72" mass="8176">MATSPSLSPKKNDGAPNFARPRSDHCRRKPSSGHPLAVNLRRRTSARIWSASRLWYCKQICGFYDGRAPFSR</sequence>
<keyword evidence="3" id="KW-1185">Reference proteome</keyword>
<feature type="region of interest" description="Disordered" evidence="1">
    <location>
        <begin position="1"/>
        <end position="38"/>
    </location>
</feature>
<protein>
    <submittedName>
        <fullName evidence="2">Uncharacterized protein</fullName>
    </submittedName>
</protein>
<accession>A0A0D3EJJ0</accession>
<dbReference type="EnsemblPlants" id="OBART01G02970.1">
    <property type="protein sequence ID" value="OBART01G02970.1"/>
    <property type="gene ID" value="OBART01G02970"/>
</dbReference>
<reference evidence="2" key="1">
    <citation type="journal article" date="2009" name="Rice">
        <title>De Novo Next Generation Sequencing of Plant Genomes.</title>
        <authorList>
            <person name="Rounsley S."/>
            <person name="Marri P.R."/>
            <person name="Yu Y."/>
            <person name="He R."/>
            <person name="Sisneros N."/>
            <person name="Goicoechea J.L."/>
            <person name="Lee S.J."/>
            <person name="Angelova A."/>
            <person name="Kudrna D."/>
            <person name="Luo M."/>
            <person name="Affourtit J."/>
            <person name="Desany B."/>
            <person name="Knight J."/>
            <person name="Niazi F."/>
            <person name="Egholm M."/>
            <person name="Wing R.A."/>
        </authorList>
    </citation>
    <scope>NUCLEOTIDE SEQUENCE [LARGE SCALE GENOMIC DNA]</scope>
    <source>
        <strain evidence="2">cv. IRGC 105608</strain>
    </source>
</reference>